<organism evidence="2 3">
    <name type="scientific">Opisthorchis viverrini</name>
    <name type="common">Southeast Asian liver fluke</name>
    <dbReference type="NCBI Taxonomy" id="6198"/>
    <lineage>
        <taxon>Eukaryota</taxon>
        <taxon>Metazoa</taxon>
        <taxon>Spiralia</taxon>
        <taxon>Lophotrochozoa</taxon>
        <taxon>Platyhelminthes</taxon>
        <taxon>Trematoda</taxon>
        <taxon>Digenea</taxon>
        <taxon>Opisthorchiida</taxon>
        <taxon>Opisthorchiata</taxon>
        <taxon>Opisthorchiidae</taxon>
        <taxon>Opisthorchis</taxon>
    </lineage>
</organism>
<sequence>METWLESEFTDRKVRGSNPTSASRLPLSRLGQPGSIPVLVPPSCGTAARHRKDATGERFFSLPIDHRYGGGTAVPSEYVLNSGLHEEMVLSWIHNLSLGQFDSCPWMQSLRLRCARLDTWSRFSKTLSFVYRFTVAPFRCLAAMPPEGSTRAGILSGCPSLDRGSRVAEVGFEPRTFRSVNSRSNHLSHLAP</sequence>
<evidence type="ECO:0000313" key="2">
    <source>
        <dbReference type="EMBL" id="KER33543.1"/>
    </source>
</evidence>
<dbReference type="RefSeq" id="XP_009162744.1">
    <property type="nucleotide sequence ID" value="XM_009164480.1"/>
</dbReference>
<feature type="region of interest" description="Disordered" evidence="1">
    <location>
        <begin position="1"/>
        <end position="29"/>
    </location>
</feature>
<dbReference type="AlphaFoldDB" id="A0A075A1C9"/>
<dbReference type="KEGG" id="ovi:T265_00652"/>
<name>A0A075A1C9_OPIVI</name>
<dbReference type="CTD" id="20314840"/>
<evidence type="ECO:0000313" key="3">
    <source>
        <dbReference type="Proteomes" id="UP000054324"/>
    </source>
</evidence>
<dbReference type="GeneID" id="20314840"/>
<dbReference type="EMBL" id="KL596624">
    <property type="protein sequence ID" value="KER33543.1"/>
    <property type="molecule type" value="Genomic_DNA"/>
</dbReference>
<gene>
    <name evidence="2" type="ORF">T265_00652</name>
</gene>
<proteinExistence type="predicted"/>
<dbReference type="Proteomes" id="UP000054324">
    <property type="component" value="Unassembled WGS sequence"/>
</dbReference>
<accession>A0A075A1C9</accession>
<protein>
    <submittedName>
        <fullName evidence="2">Uncharacterized protein</fullName>
    </submittedName>
</protein>
<reference evidence="2 3" key="1">
    <citation type="submission" date="2013-11" db="EMBL/GenBank/DDBJ databases">
        <title>Opisthorchis viverrini - life in the bile duct.</title>
        <authorList>
            <person name="Young N.D."/>
            <person name="Nagarajan N."/>
            <person name="Lin S.J."/>
            <person name="Korhonen P.K."/>
            <person name="Jex A.R."/>
            <person name="Hall R.S."/>
            <person name="Safavi-Hemami H."/>
            <person name="Kaewkong W."/>
            <person name="Bertrand D."/>
            <person name="Gao S."/>
            <person name="Seet Q."/>
            <person name="Wongkham S."/>
            <person name="Teh B.T."/>
            <person name="Wongkham C."/>
            <person name="Intapan P.M."/>
            <person name="Maleewong W."/>
            <person name="Yang X."/>
            <person name="Hu M."/>
            <person name="Wang Z."/>
            <person name="Hofmann A."/>
            <person name="Sternberg P.W."/>
            <person name="Tan P."/>
            <person name="Wang J."/>
            <person name="Gasser R.B."/>
        </authorList>
    </citation>
    <scope>NUCLEOTIDE SEQUENCE [LARGE SCALE GENOMIC DNA]</scope>
</reference>
<keyword evidence="3" id="KW-1185">Reference proteome</keyword>
<evidence type="ECO:0000256" key="1">
    <source>
        <dbReference type="SAM" id="MobiDB-lite"/>
    </source>
</evidence>
<dbReference type="OrthoDB" id="5062908at2759"/>